<evidence type="ECO:0000313" key="2">
    <source>
        <dbReference type="Proteomes" id="UP000002899"/>
    </source>
</evidence>
<dbReference type="Proteomes" id="UP000002899">
    <property type="component" value="Chromosome II"/>
</dbReference>
<protein>
    <submittedName>
        <fullName evidence="1">Uncharacterized protein</fullName>
    </submittedName>
</protein>
<dbReference type="AlphaFoldDB" id="A0A1R4AAJ8"/>
<sequence length="524" mass="60134">MLSRCSSYIDKFLSFSRNCFELPTNPNRVALKRAILDATIGLPIEPFIKMLDKSGKQNLMKCVSSECPVTCSPKKKMSISPNESSPLRIIQSSKKLRHYLMIPESQACRGCIKRTRCKKFLQVEQGIPDLSDIARVVLGMNTICGLYIEKCELIQEEDGSLSNIDSFFFVLNSLEQYLLTVKGKNGSLKVVRGDDKECSIEANKQMKIQVISKLQEKISKMYNIPTYLYRTLRLNSKTKMTKMQRLLQNKLDRLMGRDKDERDDGFVWVPEPDDNNNNNEKIAPNQNENITQYPLKVGNGTKVIQLDTLKDEQIEFRLLRNSSSVPNEEIKHYDINEDKIIRSIKVDNSILVNLSDASNQDYQDCVNRYKGKRLKNSKCLTQILEHIDPDMAKESLKDIVRVPFETPSQSSGNSNPPIVNKRNTVGPEKNLWEPLDIHEFCANDEYKNYQNYSYEGVFSRFKLNADQSGIENGSICDSKSINDCRLKPFFKSNYPNGFQIWEFQSGEIVCKNLTFPNVRGRKNN</sequence>
<gene>
    <name evidence="1" type="ORF">BMR1_02g02660</name>
</gene>
<dbReference type="RefSeq" id="XP_021338224.1">
    <property type="nucleotide sequence ID" value="XM_021481600.1"/>
</dbReference>
<reference evidence="1 2" key="2">
    <citation type="journal article" date="2013" name="PLoS ONE">
        <title>Whole genome mapping and re-organization of the nuclear and mitochondrial genomes of Babesia microti isolates.</title>
        <authorList>
            <person name="Cornillot E."/>
            <person name="Dassouli A."/>
            <person name="Garg A."/>
            <person name="Pachikara N."/>
            <person name="Randazzo S."/>
            <person name="Depoix D."/>
            <person name="Carcy B."/>
            <person name="Delbecq S."/>
            <person name="Frutos R."/>
            <person name="Silva J.C."/>
            <person name="Sutton R."/>
            <person name="Krause P.J."/>
            <person name="Mamoun C.B."/>
        </authorList>
    </citation>
    <scope>NUCLEOTIDE SEQUENCE [LARGE SCALE GENOMIC DNA]</scope>
    <source>
        <strain evidence="1 2">RI</strain>
    </source>
</reference>
<accession>A0A1R4AAJ8</accession>
<reference evidence="1 2" key="1">
    <citation type="journal article" date="2012" name="Nucleic Acids Res.">
        <title>Sequencing of the smallest Apicomplexan genome from the human pathogen Babesia microti.</title>
        <authorList>
            <person name="Cornillot E."/>
            <person name="Hadj-Kaddour K."/>
            <person name="Dassouli A."/>
            <person name="Noel B."/>
            <person name="Ranwez V."/>
            <person name="Vacherie B."/>
            <person name="Augagneur Y."/>
            <person name="Bres V."/>
            <person name="Duclos A."/>
            <person name="Randazzo S."/>
            <person name="Carcy B."/>
            <person name="Debierre-Grockiego F."/>
            <person name="Delbecq S."/>
            <person name="Moubri-Menage K."/>
            <person name="Shams-Eldin H."/>
            <person name="Usmani-Brown S."/>
            <person name="Bringaud F."/>
            <person name="Wincker P."/>
            <person name="Vivares C.P."/>
            <person name="Schwarz R.T."/>
            <person name="Schetters T.P."/>
            <person name="Krause P.J."/>
            <person name="Gorenflot A."/>
            <person name="Berry V."/>
            <person name="Barbe V."/>
            <person name="Ben Mamoun C."/>
        </authorList>
    </citation>
    <scope>NUCLEOTIDE SEQUENCE [LARGE SCALE GENOMIC DNA]</scope>
    <source>
        <strain evidence="1 2">RI</strain>
    </source>
</reference>
<dbReference type="OrthoDB" id="359910at2759"/>
<proteinExistence type="predicted"/>
<dbReference type="KEGG" id="bmic:BMR1_02g02660"/>
<dbReference type="VEuPathDB" id="PiroplasmaDB:BMR1_02g02660"/>
<keyword evidence="2" id="KW-1185">Reference proteome</keyword>
<reference evidence="1 2" key="3">
    <citation type="journal article" date="2016" name="Sci. Rep.">
        <title>Genome-wide diversity and gene expression profiling of Babesia microti isolates identify polymorphic genes that mediate host-pathogen interactions.</title>
        <authorList>
            <person name="Silva J.C."/>
            <person name="Cornillot E."/>
            <person name="McCracken C."/>
            <person name="Usmani-Brown S."/>
            <person name="Dwivedi A."/>
            <person name="Ifeonu O.O."/>
            <person name="Crabtree J."/>
            <person name="Gotia H.T."/>
            <person name="Virji A.Z."/>
            <person name="Reynes C."/>
            <person name="Colinge J."/>
            <person name="Kumar V."/>
            <person name="Lawres L."/>
            <person name="Pazzi J.E."/>
            <person name="Pablo J.V."/>
            <person name="Hung C."/>
            <person name="Brancato J."/>
            <person name="Kumari P."/>
            <person name="Orvis J."/>
            <person name="Tretina K."/>
            <person name="Chibucos M."/>
            <person name="Ott S."/>
            <person name="Sadzewicz L."/>
            <person name="Sengamalay N."/>
            <person name="Shetty A.C."/>
            <person name="Su Q."/>
            <person name="Tallon L."/>
            <person name="Fraser C.M."/>
            <person name="Frutos R."/>
            <person name="Molina D.M."/>
            <person name="Krause P.J."/>
            <person name="Ben Mamoun C."/>
        </authorList>
    </citation>
    <scope>NUCLEOTIDE SEQUENCE [LARGE SCALE GENOMIC DNA]</scope>
    <source>
        <strain evidence="1 2">RI</strain>
    </source>
</reference>
<evidence type="ECO:0000313" key="1">
    <source>
        <dbReference type="EMBL" id="SJK86026.1"/>
    </source>
</evidence>
<name>A0A1R4AAJ8_BABMR</name>
<dbReference type="GeneID" id="24424315"/>
<organism evidence="1 2">
    <name type="scientific">Babesia microti (strain RI)</name>
    <dbReference type="NCBI Taxonomy" id="1133968"/>
    <lineage>
        <taxon>Eukaryota</taxon>
        <taxon>Sar</taxon>
        <taxon>Alveolata</taxon>
        <taxon>Apicomplexa</taxon>
        <taxon>Aconoidasida</taxon>
        <taxon>Piroplasmida</taxon>
        <taxon>Babesiidae</taxon>
        <taxon>Babesia</taxon>
    </lineage>
</organism>
<dbReference type="EMBL" id="FO082872">
    <property type="protein sequence ID" value="SJK86026.1"/>
    <property type="molecule type" value="Genomic_DNA"/>
</dbReference>